<feature type="transmembrane region" description="Helical" evidence="2">
    <location>
        <begin position="884"/>
        <end position="907"/>
    </location>
</feature>
<gene>
    <name evidence="3" type="ORF">BSF38_04162</name>
</gene>
<feature type="region of interest" description="Disordered" evidence="1">
    <location>
        <begin position="36"/>
        <end position="58"/>
    </location>
</feature>
<feature type="transmembrane region" description="Helical" evidence="2">
    <location>
        <begin position="844"/>
        <end position="863"/>
    </location>
</feature>
<feature type="transmembrane region" description="Helical" evidence="2">
    <location>
        <begin position="919"/>
        <end position="939"/>
    </location>
</feature>
<feature type="compositionally biased region" description="Low complexity" evidence="1">
    <location>
        <begin position="1078"/>
        <end position="1090"/>
    </location>
</feature>
<dbReference type="KEGG" id="pbor:BSF38_04162"/>
<evidence type="ECO:0000256" key="1">
    <source>
        <dbReference type="SAM" id="MobiDB-lite"/>
    </source>
</evidence>
<proteinExistence type="predicted"/>
<feature type="transmembrane region" description="Helical" evidence="2">
    <location>
        <begin position="813"/>
        <end position="832"/>
    </location>
</feature>
<feature type="transmembrane region" description="Helical" evidence="2">
    <location>
        <begin position="1150"/>
        <end position="1170"/>
    </location>
</feature>
<feature type="transmembrane region" description="Helical" evidence="2">
    <location>
        <begin position="1121"/>
        <end position="1144"/>
    </location>
</feature>
<evidence type="ECO:0000256" key="2">
    <source>
        <dbReference type="SAM" id="Phobius"/>
    </source>
</evidence>
<accession>A0A1U7CUK6</accession>
<evidence type="ECO:0000313" key="3">
    <source>
        <dbReference type="EMBL" id="APW62612.1"/>
    </source>
</evidence>
<keyword evidence="2" id="KW-0812">Transmembrane</keyword>
<feature type="transmembrane region" description="Helical" evidence="2">
    <location>
        <begin position="1199"/>
        <end position="1225"/>
    </location>
</feature>
<evidence type="ECO:0000313" key="4">
    <source>
        <dbReference type="Proteomes" id="UP000186309"/>
    </source>
</evidence>
<protein>
    <submittedName>
        <fullName evidence="3">Uncharacterized protein</fullName>
    </submittedName>
</protein>
<organism evidence="3 4">
    <name type="scientific">Paludisphaera borealis</name>
    <dbReference type="NCBI Taxonomy" id="1387353"/>
    <lineage>
        <taxon>Bacteria</taxon>
        <taxon>Pseudomonadati</taxon>
        <taxon>Planctomycetota</taxon>
        <taxon>Planctomycetia</taxon>
        <taxon>Isosphaerales</taxon>
        <taxon>Isosphaeraceae</taxon>
        <taxon>Paludisphaera</taxon>
    </lineage>
</organism>
<dbReference type="AlphaFoldDB" id="A0A1U7CUK6"/>
<keyword evidence="2" id="KW-0472">Membrane</keyword>
<feature type="transmembrane region" description="Helical" evidence="2">
    <location>
        <begin position="676"/>
        <end position="695"/>
    </location>
</feature>
<dbReference type="Proteomes" id="UP000186309">
    <property type="component" value="Chromosome"/>
</dbReference>
<keyword evidence="2" id="KW-1133">Transmembrane helix</keyword>
<dbReference type="EMBL" id="CP019082">
    <property type="protein sequence ID" value="APW62612.1"/>
    <property type="molecule type" value="Genomic_DNA"/>
</dbReference>
<feature type="transmembrane region" description="Helical" evidence="2">
    <location>
        <begin position="754"/>
        <end position="770"/>
    </location>
</feature>
<sequence length="1230" mass="135453">MGDDTSKSRGVTSAWPLPAAVIAMLTFLGFSNLPGTQQSGSTPARNAAPGAASPADDTPIDTLLDAHLFGDGRNTEEELREKITILDPLLRFYASRLARLDPADRSLLAKDPKYAKSPLDPSKVVGWMIDPEKTHDDLKVLVCMVPDPSLSGSAYSFDSTITALLLALRNTGYVLDGYQIDWKGPAGRRVEVPTSTPASGTLRLSLSAPGADARIRRPGVMLVRRMKLSDGKTGEEKIQHELVMLLLVPETPIVGVDTGIFQTSLDIAAEFDGRHPPGPVRIIGPSFSGSVSSVMRALKAWLDSTKPPAPAKPGSPLRVHWINGTALSLDVDAIQAAFSSSSSRNEQVVRLENVIYGYVDLLTFALKFLREYASPLVPNNRIAFLTEETTGYGASLRRSRIPAEAGFDEFRFTFPAQIAEMRRRYARQDQGSASSHLLRTAERLRFEEEESEKSEFIRPESPAFTSASDELRLLRVAEQINSLDIRFVYLSATDVRDRLFVAEFIKANCPDAMVVLPQAEPAFTHKETIGQLRGILFASTYPMWTNHANRREPILTLPEHSAYGVYNAAIAQLCELATPGEEFDRCQRQLADYAWNDDRSGRRSPAVWMTVSSQKGHLPLAVDVPQEPKHPTGPGRYAASIWRPSGGDPPLRKAGASETSRELFLSRVPITSGVSWLLPFVFGVAAAALLSHCHAKNRRIREDRLVVDAHYPLPSEAVGVRLPFNSLLNQGAAKAKDLSLFAEASMGHVYRHEGLGLLGLVMFWFMYFYASFGGRHLQNRNWLVPLAVAVVIWTILRWRLLHYSAASAPSIPLTRPLFIAALSGCVIVAAVFPRIAQTSLAVRSNFFTACALVCVSTFTLLVRRRRSRAHGGEKSQDNSPDDERIVPTSVTLGVLIWSMLLGFLTFSASTLEPSALLSLAMRLLLAALFGAVIHIAIYLREYWTRLDAWTESLLSLPMGDAFDRLPLRLTSRLGNFADVWTGGADKELDERLHLIRANLGRNLKSGAAHGVRVRSEDLRAVRAELENKPRAEGASCATRAITRLLTHVWLDRSPVKAFSDQGVKPPEKDEPKADKAEPAATPSSSDDQSQFDSLQASAVEGVETYLAIEVVRYLNRHLEILWVRVTALTVLTLMLVATVNSYPFQPAGTLFQWTMFIVVLMVMVLTRVLVGFHRNALISRVNKLPTDRSLWNLDFVGKLIAYVGPVVAVFAALSVSISDLIRLVLGPLVR</sequence>
<feature type="region of interest" description="Disordered" evidence="1">
    <location>
        <begin position="1058"/>
        <end position="1090"/>
    </location>
</feature>
<feature type="compositionally biased region" description="Basic and acidic residues" evidence="1">
    <location>
        <begin position="1065"/>
        <end position="1077"/>
    </location>
</feature>
<reference evidence="4" key="1">
    <citation type="submission" date="2016-12" db="EMBL/GenBank/DDBJ databases">
        <title>Comparative genomics of four Isosphaeraceae planctomycetes: a common pool of plasmids and glycoside hydrolase genes.</title>
        <authorList>
            <person name="Ivanova A."/>
        </authorList>
    </citation>
    <scope>NUCLEOTIDE SEQUENCE [LARGE SCALE GENOMIC DNA]</scope>
    <source>
        <strain evidence="4">PX4</strain>
    </source>
</reference>
<feature type="compositionally biased region" description="Low complexity" evidence="1">
    <location>
        <begin position="43"/>
        <end position="55"/>
    </location>
</feature>
<name>A0A1U7CUK6_9BACT</name>
<keyword evidence="4" id="KW-1185">Reference proteome</keyword>
<feature type="transmembrane region" description="Helical" evidence="2">
    <location>
        <begin position="782"/>
        <end position="801"/>
    </location>
</feature>